<dbReference type="InParanoid" id="B4MT19"/>
<keyword evidence="7" id="KW-0540">Nuclease</keyword>
<evidence type="ECO:0000259" key="16">
    <source>
        <dbReference type="Pfam" id="PF16953"/>
    </source>
</evidence>
<dbReference type="FunFam" id="3.40.50.11980:FF:000006">
    <property type="entry name" value="AGAP001968-PB"/>
    <property type="match status" value="1"/>
</dbReference>
<dbReference type="OMA" id="VKEPIRY"/>
<gene>
    <name evidence="17" type="primary">Dwil\GK20077</name>
    <name evidence="17" type="ORF">Dwil_GK20077</name>
</gene>
<dbReference type="GO" id="GO:0030678">
    <property type="term" value="C:mitochondrial ribonuclease P complex"/>
    <property type="evidence" value="ECO:0007669"/>
    <property type="project" value="EnsemblMetazoa"/>
</dbReference>
<dbReference type="GO" id="GO:0005759">
    <property type="term" value="C:mitochondrial matrix"/>
    <property type="evidence" value="ECO:0007669"/>
    <property type="project" value="EnsemblMetazoa"/>
</dbReference>
<comment type="cofactor">
    <cofactor evidence="2">
        <name>Mg(2+)</name>
        <dbReference type="ChEBI" id="CHEBI:18420"/>
    </cofactor>
</comment>
<evidence type="ECO:0000256" key="4">
    <source>
        <dbReference type="ARBA" id="ARBA00007626"/>
    </source>
</evidence>
<dbReference type="EC" id="3.1.26.5" evidence="5"/>
<evidence type="ECO:0000256" key="11">
    <source>
        <dbReference type="ARBA" id="ARBA00022842"/>
    </source>
</evidence>
<protein>
    <recommendedName>
        <fullName evidence="14">Mitochondrial ribonuclease P catalytic subunit</fullName>
        <ecNumber evidence="5">3.1.26.5</ecNumber>
    </recommendedName>
    <alternativeName>
        <fullName evidence="15">Mitochondrial ribonuclease P protein 3</fullName>
    </alternativeName>
</protein>
<evidence type="ECO:0000256" key="5">
    <source>
        <dbReference type="ARBA" id="ARBA00012179"/>
    </source>
</evidence>
<sequence>MYNLRILQCLGKLSGCYITVAQPHRLMASQHKRHTKVAVAPSDQLEQIKAKYFEQRDELSSTEWQNVRSSLIEGYRHITTHNVDAVIMGVCSGPDQLLLAKSYVAHLKSEGCTPNRATLGRLLRVYNAAHHARPPLSDEEQKEILDICQTLQQEHEILDATTCENVICGLVATTNDWQRGIPLLEQMKLTTQTPTSSAYSALAAKAFSVPDRKSEELGWQLMEEMALAHKLPKCEVYLSLLQHRTSQKKLLRLMRFLEQHEILVSAQVAERLKSLTRGKSSQVNRLGKCLHCHQHLQPVAISDEQFQQLRESFLEKVLIRHDVFQKSTPEEVERFKAYVERTLPYDCVIDGLNVAYSMGTKKSPAQLAQLVANVVRYFRERRKRVLVLGRQHMRQWSKSAMHYIQANASLFLAQNLSHDDPFLLYATLKSGQDTDFFSRDLMRSHAHLLGPDLKPIFRRWQQEHQHSLVAQTQTGQIVVKEPIRFRLTAHHLREDEMSWHVPYCETYTPKPPDSFEIPEQWLCLKLEP</sequence>
<dbReference type="Gene3D" id="3.40.50.11980">
    <property type="match status" value="1"/>
</dbReference>
<dbReference type="InterPro" id="IPR033495">
    <property type="entry name" value="MRPP3_PIN_dom"/>
</dbReference>
<dbReference type="OrthoDB" id="46913at2759"/>
<proteinExistence type="inferred from homology"/>
<comment type="subcellular location">
    <subcellularLocation>
        <location evidence="3">Mitochondrion</location>
    </subcellularLocation>
</comment>
<dbReference type="HOGENOM" id="CLU_033070_1_0_1"/>
<dbReference type="PANTHER" id="PTHR13547:SF1">
    <property type="entry name" value="MITOCHONDRIAL RIBONUCLEASE P CATALYTIC SUBUNIT"/>
    <property type="match status" value="1"/>
</dbReference>
<evidence type="ECO:0000313" key="18">
    <source>
        <dbReference type="Proteomes" id="UP000007798"/>
    </source>
</evidence>
<dbReference type="FunCoup" id="B4MT19">
    <property type="interactions" value="1377"/>
</dbReference>
<dbReference type="KEGG" id="dwi:6641267"/>
<dbReference type="GO" id="GO:0097745">
    <property type="term" value="P:mitochondrial tRNA 5'-end processing"/>
    <property type="evidence" value="ECO:0007669"/>
    <property type="project" value="EnsemblMetazoa"/>
</dbReference>
<keyword evidence="12" id="KW-0809">Transit peptide</keyword>
<evidence type="ECO:0000256" key="13">
    <source>
        <dbReference type="ARBA" id="ARBA00023128"/>
    </source>
</evidence>
<evidence type="ECO:0000313" key="17">
    <source>
        <dbReference type="EMBL" id="EDW75258.1"/>
    </source>
</evidence>
<dbReference type="Proteomes" id="UP000007798">
    <property type="component" value="Unassembled WGS sequence"/>
</dbReference>
<name>B4MT19_DROWI</name>
<dbReference type="Pfam" id="PF16953">
    <property type="entry name" value="PRORP"/>
    <property type="match status" value="1"/>
</dbReference>
<evidence type="ECO:0000256" key="7">
    <source>
        <dbReference type="ARBA" id="ARBA00022722"/>
    </source>
</evidence>
<dbReference type="eggNOG" id="ENOG502QRKG">
    <property type="taxonomic scope" value="Eukaryota"/>
</dbReference>
<comment type="similarity">
    <text evidence="4">Belongs to the PPR family. P subfamily.</text>
</comment>
<dbReference type="InterPro" id="IPR011990">
    <property type="entry name" value="TPR-like_helical_dom_sf"/>
</dbReference>
<dbReference type="InterPro" id="IPR031595">
    <property type="entry name" value="PRORP_C"/>
</dbReference>
<evidence type="ECO:0000256" key="1">
    <source>
        <dbReference type="ARBA" id="ARBA00000928"/>
    </source>
</evidence>
<dbReference type="GO" id="GO:0140040">
    <property type="term" value="P:mitochondrial polycistronic RNA processing"/>
    <property type="evidence" value="ECO:0007669"/>
    <property type="project" value="EnsemblMetazoa"/>
</dbReference>
<evidence type="ECO:0000256" key="15">
    <source>
        <dbReference type="ARBA" id="ARBA00044559"/>
    </source>
</evidence>
<evidence type="ECO:0000256" key="8">
    <source>
        <dbReference type="ARBA" id="ARBA00022723"/>
    </source>
</evidence>
<keyword evidence="11" id="KW-0460">Magnesium</keyword>
<evidence type="ECO:0000256" key="2">
    <source>
        <dbReference type="ARBA" id="ARBA00001946"/>
    </source>
</evidence>
<evidence type="ECO:0000256" key="3">
    <source>
        <dbReference type="ARBA" id="ARBA00004173"/>
    </source>
</evidence>
<feature type="domain" description="PRORP" evidence="16">
    <location>
        <begin position="283"/>
        <end position="523"/>
    </location>
</feature>
<reference evidence="17 18" key="1">
    <citation type="journal article" date="2007" name="Nature">
        <title>Evolution of genes and genomes on the Drosophila phylogeny.</title>
        <authorList>
            <consortium name="Drosophila 12 Genomes Consortium"/>
            <person name="Clark A.G."/>
            <person name="Eisen M.B."/>
            <person name="Smith D.R."/>
            <person name="Bergman C.M."/>
            <person name="Oliver B."/>
            <person name="Markow T.A."/>
            <person name="Kaufman T.C."/>
            <person name="Kellis M."/>
            <person name="Gelbart W."/>
            <person name="Iyer V.N."/>
            <person name="Pollard D.A."/>
            <person name="Sackton T.B."/>
            <person name="Larracuente A.M."/>
            <person name="Singh N.D."/>
            <person name="Abad J.P."/>
            <person name="Abt D.N."/>
            <person name="Adryan B."/>
            <person name="Aguade M."/>
            <person name="Akashi H."/>
            <person name="Anderson W.W."/>
            <person name="Aquadro C.F."/>
            <person name="Ardell D.H."/>
            <person name="Arguello R."/>
            <person name="Artieri C.G."/>
            <person name="Barbash D.A."/>
            <person name="Barker D."/>
            <person name="Barsanti P."/>
            <person name="Batterham P."/>
            <person name="Batzoglou S."/>
            <person name="Begun D."/>
            <person name="Bhutkar A."/>
            <person name="Blanco E."/>
            <person name="Bosak S.A."/>
            <person name="Bradley R.K."/>
            <person name="Brand A.D."/>
            <person name="Brent M.R."/>
            <person name="Brooks A.N."/>
            <person name="Brown R.H."/>
            <person name="Butlin R.K."/>
            <person name="Caggese C."/>
            <person name="Calvi B.R."/>
            <person name="Bernardo de Carvalho A."/>
            <person name="Caspi A."/>
            <person name="Castrezana S."/>
            <person name="Celniker S.E."/>
            <person name="Chang J.L."/>
            <person name="Chapple C."/>
            <person name="Chatterji S."/>
            <person name="Chinwalla A."/>
            <person name="Civetta A."/>
            <person name="Clifton S.W."/>
            <person name="Comeron J.M."/>
            <person name="Costello J.C."/>
            <person name="Coyne J.A."/>
            <person name="Daub J."/>
            <person name="David R.G."/>
            <person name="Delcher A.L."/>
            <person name="Delehaunty K."/>
            <person name="Do C.B."/>
            <person name="Ebling H."/>
            <person name="Edwards K."/>
            <person name="Eickbush T."/>
            <person name="Evans J.D."/>
            <person name="Filipski A."/>
            <person name="Findeiss S."/>
            <person name="Freyhult E."/>
            <person name="Fulton L."/>
            <person name="Fulton R."/>
            <person name="Garcia A.C."/>
            <person name="Gardiner A."/>
            <person name="Garfield D.A."/>
            <person name="Garvin B.E."/>
            <person name="Gibson G."/>
            <person name="Gilbert D."/>
            <person name="Gnerre S."/>
            <person name="Godfrey J."/>
            <person name="Good R."/>
            <person name="Gotea V."/>
            <person name="Gravely B."/>
            <person name="Greenberg A.J."/>
            <person name="Griffiths-Jones S."/>
            <person name="Gross S."/>
            <person name="Guigo R."/>
            <person name="Gustafson E.A."/>
            <person name="Haerty W."/>
            <person name="Hahn M.W."/>
            <person name="Halligan D.L."/>
            <person name="Halpern A.L."/>
            <person name="Halter G.M."/>
            <person name="Han M.V."/>
            <person name="Heger A."/>
            <person name="Hillier L."/>
            <person name="Hinrichs A.S."/>
            <person name="Holmes I."/>
            <person name="Hoskins R.A."/>
            <person name="Hubisz M.J."/>
            <person name="Hultmark D."/>
            <person name="Huntley M.A."/>
            <person name="Jaffe D.B."/>
            <person name="Jagadeeshan S."/>
            <person name="Jeck W.R."/>
            <person name="Johnson J."/>
            <person name="Jones C.D."/>
            <person name="Jordan W.C."/>
            <person name="Karpen G.H."/>
            <person name="Kataoka E."/>
            <person name="Keightley P.D."/>
            <person name="Kheradpour P."/>
            <person name="Kirkness E.F."/>
            <person name="Koerich L.B."/>
            <person name="Kristiansen K."/>
            <person name="Kudrna D."/>
            <person name="Kulathinal R.J."/>
            <person name="Kumar S."/>
            <person name="Kwok R."/>
            <person name="Lander E."/>
            <person name="Langley C.H."/>
            <person name="Lapoint R."/>
            <person name="Lazzaro B.P."/>
            <person name="Lee S.J."/>
            <person name="Levesque L."/>
            <person name="Li R."/>
            <person name="Lin C.F."/>
            <person name="Lin M.F."/>
            <person name="Lindblad-Toh K."/>
            <person name="Llopart A."/>
            <person name="Long M."/>
            <person name="Low L."/>
            <person name="Lozovsky E."/>
            <person name="Lu J."/>
            <person name="Luo M."/>
            <person name="Machado C.A."/>
            <person name="Makalowski W."/>
            <person name="Marzo M."/>
            <person name="Matsuda M."/>
            <person name="Matzkin L."/>
            <person name="McAllister B."/>
            <person name="McBride C.S."/>
            <person name="McKernan B."/>
            <person name="McKernan K."/>
            <person name="Mendez-Lago M."/>
            <person name="Minx P."/>
            <person name="Mollenhauer M.U."/>
            <person name="Montooth K."/>
            <person name="Mount S.M."/>
            <person name="Mu X."/>
            <person name="Myers E."/>
            <person name="Negre B."/>
            <person name="Newfeld S."/>
            <person name="Nielsen R."/>
            <person name="Noor M.A."/>
            <person name="O'Grady P."/>
            <person name="Pachter L."/>
            <person name="Papaceit M."/>
            <person name="Parisi M.J."/>
            <person name="Parisi M."/>
            <person name="Parts L."/>
            <person name="Pedersen J.S."/>
            <person name="Pesole G."/>
            <person name="Phillippy A.M."/>
            <person name="Ponting C.P."/>
            <person name="Pop M."/>
            <person name="Porcelli D."/>
            <person name="Powell J.R."/>
            <person name="Prohaska S."/>
            <person name="Pruitt K."/>
            <person name="Puig M."/>
            <person name="Quesneville H."/>
            <person name="Ram K.R."/>
            <person name="Rand D."/>
            <person name="Rasmussen M.D."/>
            <person name="Reed L.K."/>
            <person name="Reenan R."/>
            <person name="Reily A."/>
            <person name="Remington K.A."/>
            <person name="Rieger T.T."/>
            <person name="Ritchie M.G."/>
            <person name="Robin C."/>
            <person name="Rogers Y.H."/>
            <person name="Rohde C."/>
            <person name="Rozas J."/>
            <person name="Rubenfield M.J."/>
            <person name="Ruiz A."/>
            <person name="Russo S."/>
            <person name="Salzberg S.L."/>
            <person name="Sanchez-Gracia A."/>
            <person name="Saranga D.J."/>
            <person name="Sato H."/>
            <person name="Schaeffer S.W."/>
            <person name="Schatz M.C."/>
            <person name="Schlenke T."/>
            <person name="Schwartz R."/>
            <person name="Segarra C."/>
            <person name="Singh R.S."/>
            <person name="Sirot L."/>
            <person name="Sirota M."/>
            <person name="Sisneros N.B."/>
            <person name="Smith C.D."/>
            <person name="Smith T.F."/>
            <person name="Spieth J."/>
            <person name="Stage D.E."/>
            <person name="Stark A."/>
            <person name="Stephan W."/>
            <person name="Strausberg R.L."/>
            <person name="Strempel S."/>
            <person name="Sturgill D."/>
            <person name="Sutton G."/>
            <person name="Sutton G.G."/>
            <person name="Tao W."/>
            <person name="Teichmann S."/>
            <person name="Tobari Y.N."/>
            <person name="Tomimura Y."/>
            <person name="Tsolas J.M."/>
            <person name="Valente V.L."/>
            <person name="Venter E."/>
            <person name="Venter J.C."/>
            <person name="Vicario S."/>
            <person name="Vieira F.G."/>
            <person name="Vilella A.J."/>
            <person name="Villasante A."/>
            <person name="Walenz B."/>
            <person name="Wang J."/>
            <person name="Wasserman M."/>
            <person name="Watts T."/>
            <person name="Wilson D."/>
            <person name="Wilson R.K."/>
            <person name="Wing R.A."/>
            <person name="Wolfner M.F."/>
            <person name="Wong A."/>
            <person name="Wong G.K."/>
            <person name="Wu C.I."/>
            <person name="Wu G."/>
            <person name="Yamamoto D."/>
            <person name="Yang H.P."/>
            <person name="Yang S.P."/>
            <person name="Yorke J.A."/>
            <person name="Yoshida K."/>
            <person name="Zdobnov E."/>
            <person name="Zhang P."/>
            <person name="Zhang Y."/>
            <person name="Zimin A.V."/>
            <person name="Baldwin J."/>
            <person name="Abdouelleil A."/>
            <person name="Abdulkadir J."/>
            <person name="Abebe A."/>
            <person name="Abera B."/>
            <person name="Abreu J."/>
            <person name="Acer S.C."/>
            <person name="Aftuck L."/>
            <person name="Alexander A."/>
            <person name="An P."/>
            <person name="Anderson E."/>
            <person name="Anderson S."/>
            <person name="Arachi H."/>
            <person name="Azer M."/>
            <person name="Bachantsang P."/>
            <person name="Barry A."/>
            <person name="Bayul T."/>
            <person name="Berlin A."/>
            <person name="Bessette D."/>
            <person name="Bloom T."/>
            <person name="Blye J."/>
            <person name="Boguslavskiy L."/>
            <person name="Bonnet C."/>
            <person name="Boukhgalter B."/>
            <person name="Bourzgui I."/>
            <person name="Brown A."/>
            <person name="Cahill P."/>
            <person name="Channer S."/>
            <person name="Cheshatsang Y."/>
            <person name="Chuda L."/>
            <person name="Citroen M."/>
            <person name="Collymore A."/>
            <person name="Cooke P."/>
            <person name="Costello M."/>
            <person name="D'Aco K."/>
            <person name="Daza R."/>
            <person name="De Haan G."/>
            <person name="DeGray S."/>
            <person name="DeMaso C."/>
            <person name="Dhargay N."/>
            <person name="Dooley K."/>
            <person name="Dooley E."/>
            <person name="Doricent M."/>
            <person name="Dorje P."/>
            <person name="Dorjee K."/>
            <person name="Dupes A."/>
            <person name="Elong R."/>
            <person name="Falk J."/>
            <person name="Farina A."/>
            <person name="Faro S."/>
            <person name="Ferguson D."/>
            <person name="Fisher S."/>
            <person name="Foley C.D."/>
            <person name="Franke A."/>
            <person name="Friedrich D."/>
            <person name="Gadbois L."/>
            <person name="Gearin G."/>
            <person name="Gearin C.R."/>
            <person name="Giannoukos G."/>
            <person name="Goode T."/>
            <person name="Graham J."/>
            <person name="Grandbois E."/>
            <person name="Grewal S."/>
            <person name="Gyaltsen K."/>
            <person name="Hafez N."/>
            <person name="Hagos B."/>
            <person name="Hall J."/>
            <person name="Henson C."/>
            <person name="Hollinger A."/>
            <person name="Honan T."/>
            <person name="Huard M.D."/>
            <person name="Hughes L."/>
            <person name="Hurhula B."/>
            <person name="Husby M.E."/>
            <person name="Kamat A."/>
            <person name="Kanga B."/>
            <person name="Kashin S."/>
            <person name="Khazanovich D."/>
            <person name="Kisner P."/>
            <person name="Lance K."/>
            <person name="Lara M."/>
            <person name="Lee W."/>
            <person name="Lennon N."/>
            <person name="Letendre F."/>
            <person name="LeVine R."/>
            <person name="Lipovsky A."/>
            <person name="Liu X."/>
            <person name="Liu J."/>
            <person name="Liu S."/>
            <person name="Lokyitsang T."/>
            <person name="Lokyitsang Y."/>
            <person name="Lubonja R."/>
            <person name="Lui A."/>
            <person name="MacDonald P."/>
            <person name="Magnisalis V."/>
            <person name="Maru K."/>
            <person name="Matthews C."/>
            <person name="McCusker W."/>
            <person name="McDonough S."/>
            <person name="Mehta T."/>
            <person name="Meldrim J."/>
            <person name="Meneus L."/>
            <person name="Mihai O."/>
            <person name="Mihalev A."/>
            <person name="Mihova T."/>
            <person name="Mittelman R."/>
            <person name="Mlenga V."/>
            <person name="Montmayeur A."/>
            <person name="Mulrain L."/>
            <person name="Navidi A."/>
            <person name="Naylor J."/>
            <person name="Negash T."/>
            <person name="Nguyen T."/>
            <person name="Nguyen N."/>
            <person name="Nicol R."/>
            <person name="Norbu C."/>
            <person name="Norbu N."/>
            <person name="Novod N."/>
            <person name="O'Neill B."/>
            <person name="Osman S."/>
            <person name="Markiewicz E."/>
            <person name="Oyono O.L."/>
            <person name="Patti C."/>
            <person name="Phunkhang P."/>
            <person name="Pierre F."/>
            <person name="Priest M."/>
            <person name="Raghuraman S."/>
            <person name="Rege F."/>
            <person name="Reyes R."/>
            <person name="Rise C."/>
            <person name="Rogov P."/>
            <person name="Ross K."/>
            <person name="Ryan E."/>
            <person name="Settipalli S."/>
            <person name="Shea T."/>
            <person name="Sherpa N."/>
            <person name="Shi L."/>
            <person name="Shih D."/>
            <person name="Sparrow T."/>
            <person name="Spaulding J."/>
            <person name="Stalker J."/>
            <person name="Stange-Thomann N."/>
            <person name="Stavropoulos S."/>
            <person name="Stone C."/>
            <person name="Strader C."/>
            <person name="Tesfaye S."/>
            <person name="Thomson T."/>
            <person name="Thoulutsang Y."/>
            <person name="Thoulutsang D."/>
            <person name="Topham K."/>
            <person name="Topping I."/>
            <person name="Tsamla T."/>
            <person name="Vassiliev H."/>
            <person name="Vo A."/>
            <person name="Wangchuk T."/>
            <person name="Wangdi T."/>
            <person name="Weiand M."/>
            <person name="Wilkinson J."/>
            <person name="Wilson A."/>
            <person name="Yadav S."/>
            <person name="Young G."/>
            <person name="Yu Q."/>
            <person name="Zembek L."/>
            <person name="Zhong D."/>
            <person name="Zimmer A."/>
            <person name="Zwirko Z."/>
            <person name="Jaffe D.B."/>
            <person name="Alvarez P."/>
            <person name="Brockman W."/>
            <person name="Butler J."/>
            <person name="Chin C."/>
            <person name="Gnerre S."/>
            <person name="Grabherr M."/>
            <person name="Kleber M."/>
            <person name="Mauceli E."/>
            <person name="MacCallum I."/>
        </authorList>
    </citation>
    <scope>NUCLEOTIDE SEQUENCE [LARGE SCALE GENOMIC DNA]</scope>
    <source>
        <strain evidence="18">Tucson 14030-0811.24</strain>
    </source>
</reference>
<keyword evidence="18" id="KW-1185">Reference proteome</keyword>
<keyword evidence="13" id="KW-0496">Mitochondrion</keyword>
<comment type="catalytic activity">
    <reaction evidence="1">
        <text>Endonucleolytic cleavage of RNA, removing 5'-extranucleotides from tRNA precursor.</text>
        <dbReference type="EC" id="3.1.26.5"/>
    </reaction>
</comment>
<evidence type="ECO:0000256" key="6">
    <source>
        <dbReference type="ARBA" id="ARBA00022694"/>
    </source>
</evidence>
<keyword evidence="10" id="KW-0862">Zinc</keyword>
<dbReference type="PANTHER" id="PTHR13547">
    <property type="match status" value="1"/>
</dbReference>
<dbReference type="GO" id="GO:0004526">
    <property type="term" value="F:ribonuclease P activity"/>
    <property type="evidence" value="ECO:0007669"/>
    <property type="project" value="UniProtKB-EC"/>
</dbReference>
<dbReference type="STRING" id="7260.B4MT19"/>
<organism evidence="17 18">
    <name type="scientific">Drosophila willistoni</name>
    <name type="common">Fruit fly</name>
    <dbReference type="NCBI Taxonomy" id="7260"/>
    <lineage>
        <taxon>Eukaryota</taxon>
        <taxon>Metazoa</taxon>
        <taxon>Ecdysozoa</taxon>
        <taxon>Arthropoda</taxon>
        <taxon>Hexapoda</taxon>
        <taxon>Insecta</taxon>
        <taxon>Pterygota</taxon>
        <taxon>Neoptera</taxon>
        <taxon>Endopterygota</taxon>
        <taxon>Diptera</taxon>
        <taxon>Brachycera</taxon>
        <taxon>Muscomorpha</taxon>
        <taxon>Ephydroidea</taxon>
        <taxon>Drosophilidae</taxon>
        <taxon>Drosophila</taxon>
        <taxon>Sophophora</taxon>
    </lineage>
</organism>
<dbReference type="GO" id="GO:0046872">
    <property type="term" value="F:metal ion binding"/>
    <property type="evidence" value="ECO:0007669"/>
    <property type="project" value="UniProtKB-KW"/>
</dbReference>
<dbReference type="Gene3D" id="1.25.40.10">
    <property type="entry name" value="Tetratricopeptide repeat domain"/>
    <property type="match status" value="1"/>
</dbReference>
<accession>B4MT19</accession>
<evidence type="ECO:0000256" key="10">
    <source>
        <dbReference type="ARBA" id="ARBA00022833"/>
    </source>
</evidence>
<dbReference type="EMBL" id="CH963851">
    <property type="protein sequence ID" value="EDW75258.1"/>
    <property type="molecule type" value="Genomic_DNA"/>
</dbReference>
<keyword evidence="6" id="KW-0819">tRNA processing</keyword>
<evidence type="ECO:0000256" key="14">
    <source>
        <dbReference type="ARBA" id="ARBA00044536"/>
    </source>
</evidence>
<keyword evidence="8" id="KW-0479">Metal-binding</keyword>
<dbReference type="AlphaFoldDB" id="B4MT19"/>
<evidence type="ECO:0000256" key="12">
    <source>
        <dbReference type="ARBA" id="ARBA00022946"/>
    </source>
</evidence>
<dbReference type="PhylomeDB" id="B4MT19"/>
<keyword evidence="9" id="KW-0378">Hydrolase</keyword>
<dbReference type="CDD" id="cd18718">
    <property type="entry name" value="PIN_PRORP"/>
    <property type="match status" value="1"/>
</dbReference>
<evidence type="ECO:0000256" key="9">
    <source>
        <dbReference type="ARBA" id="ARBA00022801"/>
    </source>
</evidence>
<dbReference type="GO" id="GO:0001682">
    <property type="term" value="P:tRNA 5'-leader removal"/>
    <property type="evidence" value="ECO:0007669"/>
    <property type="project" value="TreeGrafter"/>
</dbReference>